<dbReference type="EMBL" id="JWHT01000025">
    <property type="protein sequence ID" value="KIU24833.1"/>
    <property type="molecule type" value="Genomic_DNA"/>
</dbReference>
<dbReference type="Proteomes" id="UP000032289">
    <property type="component" value="Unassembled WGS sequence"/>
</dbReference>
<comment type="similarity">
    <text evidence="2">Belongs to the ABC transporter superfamily.</text>
</comment>
<proteinExistence type="inferred from homology"/>
<evidence type="ECO:0000256" key="4">
    <source>
        <dbReference type="ARBA" id="ARBA00022741"/>
    </source>
</evidence>
<gene>
    <name evidence="8" type="primary">oppF_1</name>
    <name evidence="8" type="ORF">ab3b_01016</name>
</gene>
<dbReference type="RefSeq" id="WP_043941109.1">
    <property type="nucleotide sequence ID" value="NZ_CP041193.1"/>
</dbReference>
<dbReference type="GO" id="GO:0016887">
    <property type="term" value="F:ATP hydrolysis activity"/>
    <property type="evidence" value="ECO:0007669"/>
    <property type="project" value="InterPro"/>
</dbReference>
<evidence type="ECO:0000256" key="1">
    <source>
        <dbReference type="ARBA" id="ARBA00004202"/>
    </source>
</evidence>
<keyword evidence="4" id="KW-0547">Nucleotide-binding</keyword>
<dbReference type="InterPro" id="IPR017871">
    <property type="entry name" value="ABC_transporter-like_CS"/>
</dbReference>
<keyword evidence="3" id="KW-0813">Transport</keyword>
<sequence>MANELLKLANITVQYPGRHGKPELVALDDVSLTIYEGETLGLVGESGSGKTTLGQVALSLLQPTSGEIAFAGQPITKHNRRTVMDDMQLIFQDPYESLNPKHTALELVREPLRRRFDLSTATEMATQALAAVGLTPADGEKYPVAFSGGQRQRIGIARAIVGQPKFIVADEPISALDVSIQAQVLSLMMALREQRALTYLFISHDLSKVQAISDRVAVLYFGHLVELGPTAAIFENPLHPYTQELLAAIPSIGKPLIAQQRQTITVGTTWVEVTPGHFVRQ</sequence>
<dbReference type="InterPro" id="IPR003593">
    <property type="entry name" value="AAA+_ATPase"/>
</dbReference>
<dbReference type="GO" id="GO:0015031">
    <property type="term" value="P:protein transport"/>
    <property type="evidence" value="ECO:0007669"/>
    <property type="project" value="UniProtKB-KW"/>
</dbReference>
<comment type="subcellular location">
    <subcellularLocation>
        <location evidence="1">Cell membrane</location>
        <topology evidence="1">Peripheral membrane protein</topology>
    </subcellularLocation>
</comment>
<name>A0A0D1JU96_9LACO</name>
<comment type="caution">
    <text evidence="8">The sequence shown here is derived from an EMBL/GenBank/DDBJ whole genome shotgun (WGS) entry which is preliminary data.</text>
</comment>
<dbReference type="InterPro" id="IPR013563">
    <property type="entry name" value="Oligopep_ABC_C"/>
</dbReference>
<dbReference type="PROSITE" id="PS50893">
    <property type="entry name" value="ABC_TRANSPORTER_2"/>
    <property type="match status" value="1"/>
</dbReference>
<reference evidence="8" key="1">
    <citation type="journal article" date="2015" name="Microbiology (Mosc.)">
        <title>Genomics of the Weissella cibaria species with an examination of its metabolic traits.</title>
        <authorList>
            <person name="Lynch K.M."/>
            <person name="Lucid A."/>
            <person name="Arendt E.K."/>
            <person name="Sleator R.D."/>
            <person name="Lucey B."/>
            <person name="Coffey A."/>
        </authorList>
    </citation>
    <scope>NUCLEOTIDE SEQUENCE [LARGE SCALE GENOMIC DNA]</scope>
    <source>
        <strain evidence="8">AB3b</strain>
    </source>
</reference>
<protein>
    <submittedName>
        <fullName evidence="8">OppF_1 protein</fullName>
    </submittedName>
</protein>
<dbReference type="PROSITE" id="PS00211">
    <property type="entry name" value="ABC_TRANSPORTER_1"/>
    <property type="match status" value="1"/>
</dbReference>
<dbReference type="InterPro" id="IPR027417">
    <property type="entry name" value="P-loop_NTPase"/>
</dbReference>
<dbReference type="GO" id="GO:0005886">
    <property type="term" value="C:plasma membrane"/>
    <property type="evidence" value="ECO:0007669"/>
    <property type="project" value="UniProtKB-SubCell"/>
</dbReference>
<evidence type="ECO:0000256" key="2">
    <source>
        <dbReference type="ARBA" id="ARBA00005417"/>
    </source>
</evidence>
<dbReference type="PANTHER" id="PTHR43776:SF7">
    <property type="entry name" value="D,D-DIPEPTIDE TRANSPORT ATP-BINDING PROTEIN DDPF-RELATED"/>
    <property type="match status" value="1"/>
</dbReference>
<keyword evidence="7" id="KW-0653">Protein transport</keyword>
<dbReference type="Gene3D" id="3.40.50.300">
    <property type="entry name" value="P-loop containing nucleotide triphosphate hydrolases"/>
    <property type="match status" value="1"/>
</dbReference>
<keyword evidence="5" id="KW-0067">ATP-binding</keyword>
<organism evidence="8 9">
    <name type="scientific">Weissella cibaria</name>
    <dbReference type="NCBI Taxonomy" id="137591"/>
    <lineage>
        <taxon>Bacteria</taxon>
        <taxon>Bacillati</taxon>
        <taxon>Bacillota</taxon>
        <taxon>Bacilli</taxon>
        <taxon>Lactobacillales</taxon>
        <taxon>Lactobacillaceae</taxon>
        <taxon>Weissella</taxon>
    </lineage>
</organism>
<dbReference type="PATRIC" id="fig|137591.24.peg.995"/>
<evidence type="ECO:0000256" key="3">
    <source>
        <dbReference type="ARBA" id="ARBA00022448"/>
    </source>
</evidence>
<dbReference type="GO" id="GO:0055085">
    <property type="term" value="P:transmembrane transport"/>
    <property type="evidence" value="ECO:0007669"/>
    <property type="project" value="UniProtKB-ARBA"/>
</dbReference>
<evidence type="ECO:0000256" key="7">
    <source>
        <dbReference type="ARBA" id="ARBA00022927"/>
    </source>
</evidence>
<dbReference type="GO" id="GO:0005524">
    <property type="term" value="F:ATP binding"/>
    <property type="evidence" value="ECO:0007669"/>
    <property type="project" value="UniProtKB-KW"/>
</dbReference>
<dbReference type="InterPro" id="IPR050319">
    <property type="entry name" value="ABC_transp_ATP-bind"/>
</dbReference>
<evidence type="ECO:0000256" key="5">
    <source>
        <dbReference type="ARBA" id="ARBA00022840"/>
    </source>
</evidence>
<dbReference type="Pfam" id="PF00005">
    <property type="entry name" value="ABC_tran"/>
    <property type="match status" value="1"/>
</dbReference>
<dbReference type="GO" id="GO:0015833">
    <property type="term" value="P:peptide transport"/>
    <property type="evidence" value="ECO:0007669"/>
    <property type="project" value="UniProtKB-KW"/>
</dbReference>
<dbReference type="AlphaFoldDB" id="A0A0D1JU96"/>
<dbReference type="SUPFAM" id="SSF52540">
    <property type="entry name" value="P-loop containing nucleoside triphosphate hydrolases"/>
    <property type="match status" value="1"/>
</dbReference>
<keyword evidence="6" id="KW-0571">Peptide transport</keyword>
<dbReference type="CDD" id="cd03257">
    <property type="entry name" value="ABC_NikE_OppD_transporters"/>
    <property type="match status" value="1"/>
</dbReference>
<evidence type="ECO:0000313" key="8">
    <source>
        <dbReference type="EMBL" id="KIU24833.1"/>
    </source>
</evidence>
<dbReference type="Pfam" id="PF08352">
    <property type="entry name" value="oligo_HPY"/>
    <property type="match status" value="1"/>
</dbReference>
<evidence type="ECO:0000313" key="9">
    <source>
        <dbReference type="Proteomes" id="UP000032289"/>
    </source>
</evidence>
<dbReference type="SMART" id="SM00382">
    <property type="entry name" value="AAA"/>
    <property type="match status" value="1"/>
</dbReference>
<accession>A0A0D1JU96</accession>
<dbReference type="InterPro" id="IPR003439">
    <property type="entry name" value="ABC_transporter-like_ATP-bd"/>
</dbReference>
<dbReference type="PANTHER" id="PTHR43776">
    <property type="entry name" value="TRANSPORT ATP-BINDING PROTEIN"/>
    <property type="match status" value="1"/>
</dbReference>
<evidence type="ECO:0000256" key="6">
    <source>
        <dbReference type="ARBA" id="ARBA00022856"/>
    </source>
</evidence>